<dbReference type="InterPro" id="IPR018253">
    <property type="entry name" value="DnaJ_domain_CS"/>
</dbReference>
<sequence length="864" mass="94977">MVKADYKRDYYADLDLSNTADPEIIKKRFRELAKQYHPDRNPGREVDVVPKFQAIQAAHEILGDPLQKAKYDLERAKLNRPSDVESPTFRKPPPPPRRTDSGYANGAYPQPSSQPPRRDPSTSRYAPQSGTRSRPQAATSAGADKFAQFARAAPTWDRARFEEASRAEGLRGLNAMRGGQVPQTPPLRPRHPTAPRSSGADAYSPGAEPSPGFPGLNRTTTNQGRGFGTHAGAGDEPQSRSAYAQYHHSGRERPPSAGLFPNPDPQTHQRPRESHSPLRQTRSFHHDDSAQARPELSRTSSRYATAGGERTQVNTANIGRSTSVRNSPIDRKWEDTGPFGARPPAEERTTRARHSSHSPRRRNRAATFTYASSETSSGEADTTPPPSAPQDRKKATLRKPHTHSSSGDAPGLTGYFPNTNYTRAGSDNNTYDYPAPETKATPVRNPFTTTTSSIGEHDASANEPLFNTQSQDGVSRNHSNQHEYSAPGHEPFFAQKWQEEFDGNPHIFNPQEPAARDRKSPSKNLRTTRPGQGRPFISTKDGRRDAANSDADAGIAAGVRHVEPGDTNTKAAAFQSGKLASDFPDKVNAWRRGSQPTPAGPSGSMPAGPDIKAARSHSDRPTPDEMDVDSPTVPGSDSTGSSVRVTVEEHHSPISTSSNAAPRQQMPGHQSGTRANGFNLSDLKQAGPFAPSNTGLGDLEDITNSLPYQSRPADTLSALERTNSSRDRHLKLQLPHPPKIPHCPADNELNQDSWRQFGDAMTAYMHDWTRFNAAMIEHFRARQEAVTHGMYRNWVSAQGDGATAEDFEASHGSDKAGYATYMTWLKDDWTCRTWWDVAFEEHRVCLESLGEVRKKIKEMSARKG</sequence>
<gene>
    <name evidence="4" type="ORF">LTR24_007562</name>
</gene>
<feature type="compositionally biased region" description="Polar residues" evidence="2">
    <location>
        <begin position="653"/>
        <end position="679"/>
    </location>
</feature>
<feature type="compositionally biased region" description="Polar residues" evidence="2">
    <location>
        <begin position="125"/>
        <end position="139"/>
    </location>
</feature>
<dbReference type="SMART" id="SM00271">
    <property type="entry name" value="DnaJ"/>
    <property type="match status" value="1"/>
</dbReference>
<evidence type="ECO:0000313" key="5">
    <source>
        <dbReference type="Proteomes" id="UP001345013"/>
    </source>
</evidence>
<feature type="compositionally biased region" description="Polar residues" evidence="2">
    <location>
        <begin position="311"/>
        <end position="326"/>
    </location>
</feature>
<feature type="region of interest" description="Disordered" evidence="2">
    <location>
        <begin position="503"/>
        <end position="698"/>
    </location>
</feature>
<dbReference type="PROSITE" id="PS50076">
    <property type="entry name" value="DNAJ_2"/>
    <property type="match status" value="1"/>
</dbReference>
<dbReference type="PROSITE" id="PS00636">
    <property type="entry name" value="DNAJ_1"/>
    <property type="match status" value="1"/>
</dbReference>
<evidence type="ECO:0000259" key="3">
    <source>
        <dbReference type="PROSITE" id="PS50076"/>
    </source>
</evidence>
<feature type="region of interest" description="Disordered" evidence="2">
    <location>
        <begin position="77"/>
        <end position="488"/>
    </location>
</feature>
<dbReference type="SUPFAM" id="SSF46565">
    <property type="entry name" value="Chaperone J-domain"/>
    <property type="match status" value="1"/>
</dbReference>
<proteinExistence type="predicted"/>
<protein>
    <recommendedName>
        <fullName evidence="3">J domain-containing protein</fullName>
    </recommendedName>
</protein>
<dbReference type="PRINTS" id="PR00625">
    <property type="entry name" value="JDOMAIN"/>
</dbReference>
<feature type="compositionally biased region" description="Polar residues" evidence="2">
    <location>
        <begin position="369"/>
        <end position="380"/>
    </location>
</feature>
<feature type="compositionally biased region" description="Polar residues" evidence="2">
    <location>
        <begin position="633"/>
        <end position="644"/>
    </location>
</feature>
<evidence type="ECO:0000313" key="4">
    <source>
        <dbReference type="EMBL" id="KAK5084137.1"/>
    </source>
</evidence>
<dbReference type="PANTHER" id="PTHR44145:SF3">
    <property type="entry name" value="DNAJ HOMOLOG SUBFAMILY A MEMBER 3, MITOCHONDRIAL"/>
    <property type="match status" value="1"/>
</dbReference>
<feature type="domain" description="J" evidence="3">
    <location>
        <begin position="9"/>
        <end position="75"/>
    </location>
</feature>
<dbReference type="Pfam" id="PF00226">
    <property type="entry name" value="DnaJ"/>
    <property type="match status" value="1"/>
</dbReference>
<feature type="compositionally biased region" description="Polar residues" evidence="2">
    <location>
        <begin position="465"/>
        <end position="478"/>
    </location>
</feature>
<organism evidence="4 5">
    <name type="scientific">Lithohypha guttulata</name>
    <dbReference type="NCBI Taxonomy" id="1690604"/>
    <lineage>
        <taxon>Eukaryota</taxon>
        <taxon>Fungi</taxon>
        <taxon>Dikarya</taxon>
        <taxon>Ascomycota</taxon>
        <taxon>Pezizomycotina</taxon>
        <taxon>Eurotiomycetes</taxon>
        <taxon>Chaetothyriomycetidae</taxon>
        <taxon>Chaetothyriales</taxon>
        <taxon>Trichomeriaceae</taxon>
        <taxon>Lithohypha</taxon>
    </lineage>
</organism>
<feature type="compositionally biased region" description="Low complexity" evidence="2">
    <location>
        <begin position="548"/>
        <end position="557"/>
    </location>
</feature>
<dbReference type="InterPro" id="IPR001623">
    <property type="entry name" value="DnaJ_domain"/>
</dbReference>
<feature type="compositionally biased region" description="Low complexity" evidence="2">
    <location>
        <begin position="596"/>
        <end position="609"/>
    </location>
</feature>
<dbReference type="InterPro" id="IPR051938">
    <property type="entry name" value="Apopto_cytoskel_mod"/>
</dbReference>
<evidence type="ECO:0000256" key="2">
    <source>
        <dbReference type="SAM" id="MobiDB-lite"/>
    </source>
</evidence>
<dbReference type="PANTHER" id="PTHR44145">
    <property type="entry name" value="DNAJ HOMOLOG SUBFAMILY A MEMBER 3, MITOCHONDRIAL"/>
    <property type="match status" value="1"/>
</dbReference>
<reference evidence="4 5" key="1">
    <citation type="submission" date="2023-08" db="EMBL/GenBank/DDBJ databases">
        <title>Black Yeasts Isolated from many extreme environments.</title>
        <authorList>
            <person name="Coleine C."/>
            <person name="Stajich J.E."/>
            <person name="Selbmann L."/>
        </authorList>
    </citation>
    <scope>NUCLEOTIDE SEQUENCE [LARGE SCALE GENOMIC DNA]</scope>
    <source>
        <strain evidence="4 5">CCFEE 5885</strain>
    </source>
</reference>
<keyword evidence="1" id="KW-0143">Chaperone</keyword>
<feature type="compositionally biased region" description="Polar residues" evidence="2">
    <location>
        <begin position="416"/>
        <end position="431"/>
    </location>
</feature>
<feature type="compositionally biased region" description="Basic and acidic residues" evidence="2">
    <location>
        <begin position="157"/>
        <end position="169"/>
    </location>
</feature>
<feature type="compositionally biased region" description="Basic and acidic residues" evidence="2">
    <location>
        <begin position="612"/>
        <end position="623"/>
    </location>
</feature>
<accession>A0ABR0K2L2</accession>
<dbReference type="InterPro" id="IPR036869">
    <property type="entry name" value="J_dom_sf"/>
</dbReference>
<keyword evidence="5" id="KW-1185">Reference proteome</keyword>
<dbReference type="Proteomes" id="UP001345013">
    <property type="component" value="Unassembled WGS sequence"/>
</dbReference>
<feature type="compositionally biased region" description="Basic residues" evidence="2">
    <location>
        <begin position="351"/>
        <end position="364"/>
    </location>
</feature>
<dbReference type="Gene3D" id="1.10.287.110">
    <property type="entry name" value="DnaJ domain"/>
    <property type="match status" value="1"/>
</dbReference>
<comment type="caution">
    <text evidence="4">The sequence shown here is derived from an EMBL/GenBank/DDBJ whole genome shotgun (WGS) entry which is preliminary data.</text>
</comment>
<evidence type="ECO:0000256" key="1">
    <source>
        <dbReference type="ARBA" id="ARBA00023186"/>
    </source>
</evidence>
<name>A0ABR0K2L2_9EURO</name>
<dbReference type="CDD" id="cd06257">
    <property type="entry name" value="DnaJ"/>
    <property type="match status" value="1"/>
</dbReference>
<dbReference type="EMBL" id="JAVRRG010000115">
    <property type="protein sequence ID" value="KAK5084137.1"/>
    <property type="molecule type" value="Genomic_DNA"/>
</dbReference>